<organism evidence="1 2">
    <name type="scientific">Trichormus variabilis NIES-23</name>
    <dbReference type="NCBI Taxonomy" id="1973479"/>
    <lineage>
        <taxon>Bacteria</taxon>
        <taxon>Bacillati</taxon>
        <taxon>Cyanobacteriota</taxon>
        <taxon>Cyanophyceae</taxon>
        <taxon>Nostocales</taxon>
        <taxon>Nostocaceae</taxon>
        <taxon>Trichormus</taxon>
    </lineage>
</organism>
<dbReference type="EMBL" id="AP018216">
    <property type="protein sequence ID" value="BAY67867.1"/>
    <property type="molecule type" value="Genomic_DNA"/>
</dbReference>
<dbReference type="AlphaFoldDB" id="A0A1Z4KFZ8"/>
<evidence type="ECO:0000313" key="2">
    <source>
        <dbReference type="Proteomes" id="UP000217507"/>
    </source>
</evidence>
<evidence type="ECO:0000313" key="1">
    <source>
        <dbReference type="EMBL" id="BAY67867.1"/>
    </source>
</evidence>
<dbReference type="Proteomes" id="UP000217507">
    <property type="component" value="Chromosome"/>
</dbReference>
<gene>
    <name evidence="1" type="ORF">NIES23_06490</name>
</gene>
<sequence length="38" mass="4438">MFQKSSKTPVIPFPEKNAPDAYQRSDCLKYLVNWYNSA</sequence>
<reference evidence="1 2" key="1">
    <citation type="submission" date="2017-06" db="EMBL/GenBank/DDBJ databases">
        <title>Genome sequencing of cyanobaciteial culture collection at National Institute for Environmental Studies (NIES).</title>
        <authorList>
            <person name="Hirose Y."/>
            <person name="Shimura Y."/>
            <person name="Fujisawa T."/>
            <person name="Nakamura Y."/>
            <person name="Kawachi M."/>
        </authorList>
    </citation>
    <scope>NUCLEOTIDE SEQUENCE [LARGE SCALE GENOMIC DNA]</scope>
    <source>
        <strain evidence="1 2">NIES-23</strain>
    </source>
</reference>
<protein>
    <submittedName>
        <fullName evidence="1">Uncharacterized protein</fullName>
    </submittedName>
</protein>
<name>A0A1Z4KFZ8_ANAVA</name>
<proteinExistence type="predicted"/>
<accession>A0A1Z4KFZ8</accession>